<dbReference type="OrthoDB" id="4672515at2759"/>
<dbReference type="InterPro" id="IPR011058">
    <property type="entry name" value="Cyanovirin-N"/>
</dbReference>
<dbReference type="AlphaFoldDB" id="A0A9W4IPB9"/>
<dbReference type="InterPro" id="IPR036673">
    <property type="entry name" value="Cyanovirin-N_sf"/>
</dbReference>
<name>A0A9W4IPB9_9EURO</name>
<dbReference type="Proteomes" id="UP001152646">
    <property type="component" value="Unassembled WGS sequence"/>
</dbReference>
<dbReference type="Gene3D" id="2.30.60.10">
    <property type="entry name" value="Cyanovirin-N"/>
    <property type="match status" value="1"/>
</dbReference>
<feature type="chain" id="PRO_5040785908" description="Cyanovirin-N domain-containing protein" evidence="1">
    <location>
        <begin position="19"/>
        <end position="162"/>
    </location>
</feature>
<keyword evidence="1" id="KW-0732">Signal</keyword>
<gene>
    <name evidence="3" type="ORF">PSALAMII_LOCUS3072</name>
</gene>
<evidence type="ECO:0000259" key="2">
    <source>
        <dbReference type="SMART" id="SM01111"/>
    </source>
</evidence>
<sequence length="162" mass="18160">MLFSKTLGLLPFVAMALAGASKFANTCQDIDGEGTTLHSQCRDRENGQLQSTTLDLNRCLKNDKGKLKCGKNGNYSSSCINCAMRGTAEFSCQCRNSEEDHRYVHTVIDLSELKFLHDLLPPHRNLQGLELTHVPSRQMCCQQPRRPWLLDCKLLDCADGRT</sequence>
<protein>
    <recommendedName>
        <fullName evidence="2">Cyanovirin-N domain-containing protein</fullName>
    </recommendedName>
</protein>
<dbReference type="SUPFAM" id="SSF51322">
    <property type="entry name" value="Cyanovirin-N"/>
    <property type="match status" value="1"/>
</dbReference>
<evidence type="ECO:0000313" key="4">
    <source>
        <dbReference type="Proteomes" id="UP001152646"/>
    </source>
</evidence>
<accession>A0A9W4IPB9</accession>
<evidence type="ECO:0000313" key="3">
    <source>
        <dbReference type="EMBL" id="CAG8346652.1"/>
    </source>
</evidence>
<proteinExistence type="predicted"/>
<comment type="caution">
    <text evidence="3">The sequence shown here is derived from an EMBL/GenBank/DDBJ whole genome shotgun (WGS) entry which is preliminary data.</text>
</comment>
<feature type="signal peptide" evidence="1">
    <location>
        <begin position="1"/>
        <end position="18"/>
    </location>
</feature>
<evidence type="ECO:0000256" key="1">
    <source>
        <dbReference type="SAM" id="SignalP"/>
    </source>
</evidence>
<reference evidence="3" key="1">
    <citation type="submission" date="2021-07" db="EMBL/GenBank/DDBJ databases">
        <authorList>
            <person name="Branca A.L. A."/>
        </authorList>
    </citation>
    <scope>NUCLEOTIDE SEQUENCE</scope>
</reference>
<feature type="domain" description="Cyanovirin-N" evidence="2">
    <location>
        <begin position="22"/>
        <end position="115"/>
    </location>
</feature>
<organism evidence="3 4">
    <name type="scientific">Penicillium salamii</name>
    <dbReference type="NCBI Taxonomy" id="1612424"/>
    <lineage>
        <taxon>Eukaryota</taxon>
        <taxon>Fungi</taxon>
        <taxon>Dikarya</taxon>
        <taxon>Ascomycota</taxon>
        <taxon>Pezizomycotina</taxon>
        <taxon>Eurotiomycetes</taxon>
        <taxon>Eurotiomycetidae</taxon>
        <taxon>Eurotiales</taxon>
        <taxon>Aspergillaceae</taxon>
        <taxon>Penicillium</taxon>
    </lineage>
</organism>
<dbReference type="EMBL" id="CAJVPA010000111">
    <property type="protein sequence ID" value="CAG8346652.1"/>
    <property type="molecule type" value="Genomic_DNA"/>
</dbReference>
<dbReference type="SMART" id="SM01111">
    <property type="entry name" value="CVNH"/>
    <property type="match status" value="1"/>
</dbReference>
<dbReference type="Pfam" id="PF08881">
    <property type="entry name" value="CVNH"/>
    <property type="match status" value="1"/>
</dbReference>